<dbReference type="Pfam" id="PF19343">
    <property type="entry name" value="HAM1_N"/>
    <property type="match status" value="1"/>
</dbReference>
<gene>
    <name evidence="4" type="ORF">CERSUDRAFT_120157</name>
</gene>
<protein>
    <submittedName>
        <fullName evidence="4">Uncharacterized protein</fullName>
    </submittedName>
</protein>
<organism evidence="4 5">
    <name type="scientific">Ceriporiopsis subvermispora (strain B)</name>
    <name type="common">White-rot fungus</name>
    <name type="synonym">Gelatoporia subvermispora</name>
    <dbReference type="NCBI Taxonomy" id="914234"/>
    <lineage>
        <taxon>Eukaryota</taxon>
        <taxon>Fungi</taxon>
        <taxon>Dikarya</taxon>
        <taxon>Basidiomycota</taxon>
        <taxon>Agaricomycotina</taxon>
        <taxon>Agaricomycetes</taxon>
        <taxon>Polyporales</taxon>
        <taxon>Gelatoporiaceae</taxon>
        <taxon>Gelatoporia</taxon>
    </lineage>
</organism>
<feature type="region of interest" description="Disordered" evidence="1">
    <location>
        <begin position="768"/>
        <end position="832"/>
    </location>
</feature>
<dbReference type="InterPro" id="IPR017943">
    <property type="entry name" value="Bactericidal_perm-incr_a/b_dom"/>
</dbReference>
<evidence type="ECO:0000313" key="4">
    <source>
        <dbReference type="EMBL" id="EMD31027.1"/>
    </source>
</evidence>
<dbReference type="SUPFAM" id="SSF55394">
    <property type="entry name" value="Bactericidal permeability-increasing protein, BPI"/>
    <property type="match status" value="1"/>
</dbReference>
<dbReference type="GO" id="GO:0008289">
    <property type="term" value="F:lipid binding"/>
    <property type="evidence" value="ECO:0007669"/>
    <property type="project" value="InterPro"/>
</dbReference>
<sequence>MSLPQATKDVGDHPAKNSVVDPVNKQQQAADVDRKLRFYGVVQALRESRMPTNDQIDRMIAYALEHSPVDTSALSPDGQQLISDMRDILDTMRVMVREKNADELFQNFIWHTGQADLSKAKKDPNEVIPVNQEKAKADGQQAVQHLRTIFSLILTNSEVRKLVSDFGIIGRDLLARGASKVADAARPDEERLRTVDDTAPRDQFVTEGGRTIGPDETPVLEARIPGTDTAISQHPREPLGHGATVKQGNGEVKSGAEAMQEAQERKEELKERATAEAQNQKQDLNNVVGDDPVPNDAEEAQAKKQGLFGKLRGMRDNMVDRIPDEHKDRANDHYDRAKQFLTEEYFPEERRDQFIYRGKKVILECQKHKDYQASMEWLLNFLEEYAGHGKTVAAQGKDAHQQATSDNSLQQATSELRALLERFANGMSLDVIGDAMRALYDDAQQDEELRNWFHQCDAYARRVLLDAGFVLEPKCNDEANQLRESGRRFYDDKYKGHFDNLFSSMGDWFRAMGDDPLNKRFGQDWARLTKDLLFDNEGSLKFKPELWMDVRKVILPSIIDRVGYVPIPRIEYTDDALDLVIENLALSGRNLFPNVVSVEAHNYMKFSPYNAITDEAHHEFILTFGQIQADMRDVAFYFRKKTGFPKLSDSGLADVLLSGEGLTVTAHVVGAGADRSSVFKVKNVNVKVATLKFSIRDSKHDTLYKTLRPLATGLVKRQLQKAIADAVTTGLEYVDGQLVGVRDRMADAKESEDKSRTQVLQEMFQRNKDEAQSVKGKADQKTGQFKVVSKRDSAIMPQAGHPAGWANRTQERAEAAVQGEGWRSAASTSSNV</sequence>
<feature type="compositionally biased region" description="Basic and acidic residues" evidence="1">
    <location>
        <begin position="262"/>
        <end position="274"/>
    </location>
</feature>
<evidence type="ECO:0000259" key="3">
    <source>
        <dbReference type="Pfam" id="PF19343"/>
    </source>
</evidence>
<feature type="domain" description="HAM1-like N-terminal" evidence="3">
    <location>
        <begin position="14"/>
        <end position="672"/>
    </location>
</feature>
<feature type="region of interest" description="Disordered" evidence="1">
    <location>
        <begin position="229"/>
        <end position="296"/>
    </location>
</feature>
<reference evidence="4 5" key="1">
    <citation type="journal article" date="2012" name="Proc. Natl. Acad. Sci. U.S.A.">
        <title>Comparative genomics of Ceriporiopsis subvermispora and Phanerochaete chrysosporium provide insight into selective ligninolysis.</title>
        <authorList>
            <person name="Fernandez-Fueyo E."/>
            <person name="Ruiz-Duenas F.J."/>
            <person name="Ferreira P."/>
            <person name="Floudas D."/>
            <person name="Hibbett D.S."/>
            <person name="Canessa P."/>
            <person name="Larrondo L.F."/>
            <person name="James T.Y."/>
            <person name="Seelenfreund D."/>
            <person name="Lobos S."/>
            <person name="Polanco R."/>
            <person name="Tello M."/>
            <person name="Honda Y."/>
            <person name="Watanabe T."/>
            <person name="Watanabe T."/>
            <person name="Ryu J.S."/>
            <person name="Kubicek C.P."/>
            <person name="Schmoll M."/>
            <person name="Gaskell J."/>
            <person name="Hammel K.E."/>
            <person name="St John F.J."/>
            <person name="Vanden Wymelenberg A."/>
            <person name="Sabat G."/>
            <person name="Splinter BonDurant S."/>
            <person name="Syed K."/>
            <person name="Yadav J.S."/>
            <person name="Doddapaneni H."/>
            <person name="Subramanian V."/>
            <person name="Lavin J.L."/>
            <person name="Oguiza J.A."/>
            <person name="Perez G."/>
            <person name="Pisabarro A.G."/>
            <person name="Ramirez L."/>
            <person name="Santoyo F."/>
            <person name="Master E."/>
            <person name="Coutinho P.M."/>
            <person name="Henrissat B."/>
            <person name="Lombard V."/>
            <person name="Magnuson J.K."/>
            <person name="Kuees U."/>
            <person name="Hori C."/>
            <person name="Igarashi K."/>
            <person name="Samejima M."/>
            <person name="Held B.W."/>
            <person name="Barry K.W."/>
            <person name="LaButti K.M."/>
            <person name="Lapidus A."/>
            <person name="Lindquist E.A."/>
            <person name="Lucas S.M."/>
            <person name="Riley R."/>
            <person name="Salamov A.A."/>
            <person name="Hoffmeister D."/>
            <person name="Schwenk D."/>
            <person name="Hadar Y."/>
            <person name="Yarden O."/>
            <person name="de Vries R.P."/>
            <person name="Wiebenga A."/>
            <person name="Stenlid J."/>
            <person name="Eastwood D."/>
            <person name="Grigoriev I.V."/>
            <person name="Berka R.M."/>
            <person name="Blanchette R.A."/>
            <person name="Kersten P."/>
            <person name="Martinez A.T."/>
            <person name="Vicuna R."/>
            <person name="Cullen D."/>
        </authorList>
    </citation>
    <scope>NUCLEOTIDE SEQUENCE [LARGE SCALE GENOMIC DNA]</scope>
    <source>
        <strain evidence="4 5">B</strain>
    </source>
</reference>
<dbReference type="Proteomes" id="UP000016930">
    <property type="component" value="Unassembled WGS sequence"/>
</dbReference>
<accession>M2QYN1</accession>
<evidence type="ECO:0000259" key="2">
    <source>
        <dbReference type="Pfam" id="PF14613"/>
    </source>
</evidence>
<dbReference type="InterPro" id="IPR045967">
    <property type="entry name" value="HAM1-like_N"/>
</dbReference>
<feature type="compositionally biased region" description="Basic and acidic residues" evidence="1">
    <location>
        <begin position="768"/>
        <end position="780"/>
    </location>
</feature>
<dbReference type="InterPro" id="IPR027842">
    <property type="entry name" value="HAM1-like_C"/>
</dbReference>
<dbReference type="OrthoDB" id="19394at2759"/>
<dbReference type="Pfam" id="PF14613">
    <property type="entry name" value="HAM1_C"/>
    <property type="match status" value="1"/>
</dbReference>
<evidence type="ECO:0000313" key="5">
    <source>
        <dbReference type="Proteomes" id="UP000016930"/>
    </source>
</evidence>
<evidence type="ECO:0000256" key="1">
    <source>
        <dbReference type="SAM" id="MobiDB-lite"/>
    </source>
</evidence>
<proteinExistence type="predicted"/>
<dbReference type="STRING" id="914234.M2QYN1"/>
<keyword evidence="5" id="KW-1185">Reference proteome</keyword>
<name>M2QYN1_CERS8</name>
<feature type="domain" description="HAM1-like C-terminal" evidence="2">
    <location>
        <begin position="686"/>
        <end position="826"/>
    </location>
</feature>
<dbReference type="AlphaFoldDB" id="M2QYN1"/>
<feature type="compositionally biased region" description="Polar residues" evidence="1">
    <location>
        <begin position="276"/>
        <end position="285"/>
    </location>
</feature>
<dbReference type="Gene3D" id="3.15.10.10">
    <property type="entry name" value="Bactericidal permeability-increasing protein, domain 1"/>
    <property type="match status" value="1"/>
</dbReference>
<dbReference type="EMBL" id="KB445825">
    <property type="protein sequence ID" value="EMD31027.1"/>
    <property type="molecule type" value="Genomic_DNA"/>
</dbReference>
<dbReference type="PANTHER" id="PTHR31138">
    <property type="entry name" value="CHROMOSOME 19, WHOLE GENOME SHOTGUN SEQUENCE"/>
    <property type="match status" value="1"/>
</dbReference>
<dbReference type="HOGENOM" id="CLU_007183_0_0_1"/>
<feature type="non-terminal residue" evidence="4">
    <location>
        <position position="832"/>
    </location>
</feature>
<feature type="region of interest" description="Disordered" evidence="1">
    <location>
        <begin position="1"/>
        <end position="28"/>
    </location>
</feature>
<dbReference type="PANTHER" id="PTHR31138:SF1">
    <property type="entry name" value="PDZ DOMAIN-CONTAINING PROTEIN"/>
    <property type="match status" value="1"/>
</dbReference>